<reference evidence="1" key="1">
    <citation type="submission" date="2021-03" db="EMBL/GenBank/DDBJ databases">
        <title>Draft genome sequence of rust myrtle Austropuccinia psidii MF-1, a brazilian biotype.</title>
        <authorList>
            <person name="Quecine M.C."/>
            <person name="Pachon D.M.R."/>
            <person name="Bonatelli M.L."/>
            <person name="Correr F.H."/>
            <person name="Franceschini L.M."/>
            <person name="Leite T.F."/>
            <person name="Margarido G.R.A."/>
            <person name="Almeida C.A."/>
            <person name="Ferrarezi J.A."/>
            <person name="Labate C.A."/>
        </authorList>
    </citation>
    <scope>NUCLEOTIDE SEQUENCE</scope>
    <source>
        <strain evidence="1">MF-1</strain>
    </source>
</reference>
<comment type="caution">
    <text evidence="1">The sequence shown here is derived from an EMBL/GenBank/DDBJ whole genome shotgun (WGS) entry which is preliminary data.</text>
</comment>
<sequence>MASKYPWDWLKGLQNSLSLHTWKDPSVKQIQASSNYPQRVFEYLLGFIIIQRIWTSTPPIDPQKPFKGPLLTSSSILQKGLHIALQSPQHPSRP</sequence>
<gene>
    <name evidence="1" type="ORF">O181_053660</name>
</gene>
<protein>
    <submittedName>
        <fullName evidence="1">Uncharacterized protein</fullName>
    </submittedName>
</protein>
<name>A0A9Q3E109_9BASI</name>
<evidence type="ECO:0000313" key="1">
    <source>
        <dbReference type="EMBL" id="MBW0513945.1"/>
    </source>
</evidence>
<organism evidence="1 2">
    <name type="scientific">Austropuccinia psidii MF-1</name>
    <dbReference type="NCBI Taxonomy" id="1389203"/>
    <lineage>
        <taxon>Eukaryota</taxon>
        <taxon>Fungi</taxon>
        <taxon>Dikarya</taxon>
        <taxon>Basidiomycota</taxon>
        <taxon>Pucciniomycotina</taxon>
        <taxon>Pucciniomycetes</taxon>
        <taxon>Pucciniales</taxon>
        <taxon>Sphaerophragmiaceae</taxon>
        <taxon>Austropuccinia</taxon>
    </lineage>
</organism>
<dbReference type="EMBL" id="AVOT02023727">
    <property type="protein sequence ID" value="MBW0513945.1"/>
    <property type="molecule type" value="Genomic_DNA"/>
</dbReference>
<accession>A0A9Q3E109</accession>
<proteinExistence type="predicted"/>
<dbReference type="AlphaFoldDB" id="A0A9Q3E109"/>
<evidence type="ECO:0000313" key="2">
    <source>
        <dbReference type="Proteomes" id="UP000765509"/>
    </source>
</evidence>
<dbReference type="Proteomes" id="UP000765509">
    <property type="component" value="Unassembled WGS sequence"/>
</dbReference>
<keyword evidence="2" id="KW-1185">Reference proteome</keyword>